<proteinExistence type="inferred from homology"/>
<evidence type="ECO:0000256" key="4">
    <source>
        <dbReference type="ARBA" id="ARBA00008006"/>
    </source>
</evidence>
<keyword evidence="12" id="KW-1015">Disulfide bond</keyword>
<evidence type="ECO:0000256" key="9">
    <source>
        <dbReference type="ARBA" id="ARBA00022982"/>
    </source>
</evidence>
<name>A0A6H5IDQ6_9HYME</name>
<evidence type="ECO:0000256" key="10">
    <source>
        <dbReference type="ARBA" id="ARBA00023128"/>
    </source>
</evidence>
<evidence type="ECO:0000256" key="13">
    <source>
        <dbReference type="SAM" id="Coils"/>
    </source>
</evidence>
<comment type="similarity">
    <text evidence="4">Belongs to the complex I NDUFB7 subunit family.</text>
</comment>
<dbReference type="InterPro" id="IPR008698">
    <property type="entry name" value="NDUB7"/>
</dbReference>
<evidence type="ECO:0000313" key="14">
    <source>
        <dbReference type="EMBL" id="CAB0035561.1"/>
    </source>
</evidence>
<dbReference type="OrthoDB" id="268414at2759"/>
<keyword evidence="15" id="KW-1185">Reference proteome</keyword>
<keyword evidence="7" id="KW-0679">Respiratory chain</keyword>
<evidence type="ECO:0000256" key="12">
    <source>
        <dbReference type="ARBA" id="ARBA00023157"/>
    </source>
</evidence>
<dbReference type="AlphaFoldDB" id="A0A6H5IDQ6"/>
<evidence type="ECO:0000256" key="5">
    <source>
        <dbReference type="ARBA" id="ARBA00018677"/>
    </source>
</evidence>
<keyword evidence="8" id="KW-0999">Mitochondrion inner membrane</keyword>
<evidence type="ECO:0000256" key="7">
    <source>
        <dbReference type="ARBA" id="ARBA00022660"/>
    </source>
</evidence>
<evidence type="ECO:0000256" key="6">
    <source>
        <dbReference type="ARBA" id="ARBA00022448"/>
    </source>
</evidence>
<protein>
    <recommendedName>
        <fullName evidence="5">NADH dehydrogenase [ubiquinone] 1 beta subcomplex subunit 7</fullName>
    </recommendedName>
</protein>
<evidence type="ECO:0000256" key="1">
    <source>
        <dbReference type="ARBA" id="ARBA00003195"/>
    </source>
</evidence>
<evidence type="ECO:0000256" key="3">
    <source>
        <dbReference type="ARBA" id="ARBA00004637"/>
    </source>
</evidence>
<accession>A0A6H5IDQ6</accession>
<dbReference type="Proteomes" id="UP000479190">
    <property type="component" value="Unassembled WGS sequence"/>
</dbReference>
<dbReference type="GO" id="GO:0005758">
    <property type="term" value="C:mitochondrial intermembrane space"/>
    <property type="evidence" value="ECO:0007669"/>
    <property type="project" value="UniProtKB-SubCell"/>
</dbReference>
<keyword evidence="13" id="KW-0175">Coiled coil</keyword>
<comment type="subcellular location">
    <subcellularLocation>
        <location evidence="3">Mitochondrion inner membrane</location>
        <topology evidence="3">Peripheral membrane protein</topology>
    </subcellularLocation>
    <subcellularLocation>
        <location evidence="2">Mitochondrion intermembrane space</location>
    </subcellularLocation>
</comment>
<evidence type="ECO:0000313" key="15">
    <source>
        <dbReference type="Proteomes" id="UP000479190"/>
    </source>
</evidence>
<keyword evidence="11" id="KW-0472">Membrane</keyword>
<sequence length="139" mass="16770">MGNLLLRTWEQSTDPEYQPKYNAPPMFDPHLGFQGKREERVMIATEQELRAAKIPKEDWDYCAHHRLDLARCRADVFPFVWKCRDEAATVSHCLKDDWIIRMKEYERERRLLQRKFKIKQLLLKVLIDIDHSNLDLLQF</sequence>
<dbReference type="EMBL" id="CADCXV010000794">
    <property type="protein sequence ID" value="CAB0035561.1"/>
    <property type="molecule type" value="Genomic_DNA"/>
</dbReference>
<gene>
    <name evidence="14" type="ORF">TBRA_LOCUS7453</name>
</gene>
<keyword evidence="6" id="KW-0813">Transport</keyword>
<dbReference type="GO" id="GO:0005743">
    <property type="term" value="C:mitochondrial inner membrane"/>
    <property type="evidence" value="ECO:0007669"/>
    <property type="project" value="UniProtKB-SubCell"/>
</dbReference>
<dbReference type="PANTHER" id="PTHR20900:SF0">
    <property type="entry name" value="NADH DEHYDROGENASE [UBIQUINONE] 1 BETA SUBCOMPLEX SUBUNIT 7"/>
    <property type="match status" value="1"/>
</dbReference>
<keyword evidence="9" id="KW-0249">Electron transport</keyword>
<evidence type="ECO:0000256" key="2">
    <source>
        <dbReference type="ARBA" id="ARBA00004569"/>
    </source>
</evidence>
<dbReference type="PANTHER" id="PTHR20900">
    <property type="entry name" value="NADH:UBIQUINONE OXIDOREDUCTASE B18-LIKE SUBUNIT"/>
    <property type="match status" value="1"/>
</dbReference>
<feature type="coiled-coil region" evidence="13">
    <location>
        <begin position="95"/>
        <end position="122"/>
    </location>
</feature>
<organism evidence="14 15">
    <name type="scientific">Trichogramma brassicae</name>
    <dbReference type="NCBI Taxonomy" id="86971"/>
    <lineage>
        <taxon>Eukaryota</taxon>
        <taxon>Metazoa</taxon>
        <taxon>Ecdysozoa</taxon>
        <taxon>Arthropoda</taxon>
        <taxon>Hexapoda</taxon>
        <taxon>Insecta</taxon>
        <taxon>Pterygota</taxon>
        <taxon>Neoptera</taxon>
        <taxon>Endopterygota</taxon>
        <taxon>Hymenoptera</taxon>
        <taxon>Apocrita</taxon>
        <taxon>Proctotrupomorpha</taxon>
        <taxon>Chalcidoidea</taxon>
        <taxon>Trichogrammatidae</taxon>
        <taxon>Trichogramma</taxon>
    </lineage>
</organism>
<evidence type="ECO:0000256" key="8">
    <source>
        <dbReference type="ARBA" id="ARBA00022792"/>
    </source>
</evidence>
<reference evidence="14 15" key="1">
    <citation type="submission" date="2020-02" db="EMBL/GenBank/DDBJ databases">
        <authorList>
            <person name="Ferguson B K."/>
        </authorList>
    </citation>
    <scope>NUCLEOTIDE SEQUENCE [LARGE SCALE GENOMIC DNA]</scope>
</reference>
<dbReference type="Pfam" id="PF05676">
    <property type="entry name" value="NDUF_B7"/>
    <property type="match status" value="1"/>
</dbReference>
<keyword evidence="10" id="KW-0496">Mitochondrion</keyword>
<comment type="function">
    <text evidence="1">Accessory subunit of the mitochondrial membrane respiratory chain NADH dehydrogenase (Complex I), that is believed not to be involved in catalysis. Complex I functions in the transfer of electrons from NADH to the respiratory chain. The immediate electron acceptor for the enzyme is believed to be ubiquinone.</text>
</comment>
<evidence type="ECO:0000256" key="11">
    <source>
        <dbReference type="ARBA" id="ARBA00023136"/>
    </source>
</evidence>